<feature type="transmembrane region" description="Helical" evidence="2">
    <location>
        <begin position="12"/>
        <end position="34"/>
    </location>
</feature>
<sequence>MGANVFDKIKKLFISLVVAVIAFYPLFTPVVYAVDSWSGNPWTGDSWEGNPWDGSHLQWQGESWEGEGTQGNPWDGEGTQGESWEGSPIQEYYQWQALPWQLEGWEADGFTGDYWSQNGFNGNGTTGTPWSQNGFNGNGTVGSPWVNNGFNGNGFAGSPFLNNGFNGNGTQGSGWAQNGFTANSSTGETTNGDSWNLHDFVQSDGYKAGKYVVNDVIMGQVDLVGDAFTHQNMQNLGYNSSFGLSSLNSFRGGLLVNGLKLGMGDNFVFDAYDTANTVAAGVGGIQDFRTVRNLAQTADSVSDLAAASNITPPPAAVGALSKLNVAAAAVGTGFSVVETAGSISDFNDLRASGASGSELTEAGAKIGEGVGSTLMNAGVVTTAIPGGQLVGAGMVAAGAAVWVGSKLTGAIAKRWKGSVKETAKSMWNGAKEKVSGAFNTVKGWFS</sequence>
<keyword evidence="2" id="KW-0472">Membrane</keyword>
<evidence type="ECO:0000256" key="1">
    <source>
        <dbReference type="SAM" id="MobiDB-lite"/>
    </source>
</evidence>
<accession>A0A1H9CAJ6</accession>
<name>A0A1H9CAJ6_9BACI</name>
<dbReference type="EMBL" id="FOES01000005">
    <property type="protein sequence ID" value="SEP98182.1"/>
    <property type="molecule type" value="Genomic_DNA"/>
</dbReference>
<evidence type="ECO:0000256" key="2">
    <source>
        <dbReference type="SAM" id="Phobius"/>
    </source>
</evidence>
<keyword evidence="4" id="KW-1185">Reference proteome</keyword>
<feature type="region of interest" description="Disordered" evidence="1">
    <location>
        <begin position="45"/>
        <end position="84"/>
    </location>
</feature>
<dbReference type="AlphaFoldDB" id="A0A1H9CAJ6"/>
<evidence type="ECO:0000313" key="4">
    <source>
        <dbReference type="Proteomes" id="UP000199427"/>
    </source>
</evidence>
<dbReference type="Proteomes" id="UP000199427">
    <property type="component" value="Unassembled WGS sequence"/>
</dbReference>
<organism evidence="3 4">
    <name type="scientific">Piscibacillus halophilus</name>
    <dbReference type="NCBI Taxonomy" id="571933"/>
    <lineage>
        <taxon>Bacteria</taxon>
        <taxon>Bacillati</taxon>
        <taxon>Bacillota</taxon>
        <taxon>Bacilli</taxon>
        <taxon>Bacillales</taxon>
        <taxon>Bacillaceae</taxon>
        <taxon>Piscibacillus</taxon>
    </lineage>
</organism>
<reference evidence="3 4" key="1">
    <citation type="submission" date="2016-10" db="EMBL/GenBank/DDBJ databases">
        <authorList>
            <person name="de Groot N.N."/>
        </authorList>
    </citation>
    <scope>NUCLEOTIDE SEQUENCE [LARGE SCALE GENOMIC DNA]</scope>
    <source>
        <strain evidence="3 4">DSM 21633</strain>
    </source>
</reference>
<feature type="region of interest" description="Disordered" evidence="1">
    <location>
        <begin position="172"/>
        <end position="193"/>
    </location>
</feature>
<gene>
    <name evidence="3" type="ORF">SAMN05216362_10511</name>
</gene>
<evidence type="ECO:0000313" key="3">
    <source>
        <dbReference type="EMBL" id="SEP98182.1"/>
    </source>
</evidence>
<protein>
    <submittedName>
        <fullName evidence="3">Uncharacterized protein</fullName>
    </submittedName>
</protein>
<keyword evidence="2" id="KW-0812">Transmembrane</keyword>
<dbReference type="STRING" id="571933.SAMN05216362_10511"/>
<proteinExistence type="predicted"/>
<keyword evidence="2" id="KW-1133">Transmembrane helix</keyword>
<feature type="compositionally biased region" description="Polar residues" evidence="1">
    <location>
        <begin position="173"/>
        <end position="193"/>
    </location>
</feature>